<dbReference type="PROSITE" id="PS51257">
    <property type="entry name" value="PROKAR_LIPOPROTEIN"/>
    <property type="match status" value="1"/>
</dbReference>
<dbReference type="Proteomes" id="UP000253961">
    <property type="component" value="Unassembled WGS sequence"/>
</dbReference>
<evidence type="ECO:0000313" key="2">
    <source>
        <dbReference type="Proteomes" id="UP000253961"/>
    </source>
</evidence>
<evidence type="ECO:0000313" key="1">
    <source>
        <dbReference type="EMBL" id="RDC56901.1"/>
    </source>
</evidence>
<gene>
    <name evidence="1" type="ORF">DU508_06785</name>
</gene>
<keyword evidence="2" id="KW-1185">Reference proteome</keyword>
<protein>
    <submittedName>
        <fullName evidence="1">Uncharacterized protein</fullName>
    </submittedName>
</protein>
<sequence length="308" mass="35547">MIKNTIQFFFLMLMLSACNSRSKTNDATLRDFTFAPVKGIRYEEVKRRFSDNLSFNKQGFMQKPSWIIEVAAEDTMMAWSPQKQIMQKFYLQYDHGNVYNFAEEFFKVKHISKDSLVFQRIQVDGKVIADDIRSDVNMTFYTQNYIKNKLKTTAEILQRPSKADTLFIKRRSDEVNRSATAAFAATEPVQFIPKSKIVTVKKFSTVDKLQKRTSAYDYIFPQYRIEIDRAYKDFAYECLAVVDYTGTMRILSVNGVLPDAAEGKKRMMQGVADIYIRNLFNVIPGTTLGIPHNSEITVMIVGRAIKKP</sequence>
<accession>A0A369PW47</accession>
<dbReference type="RefSeq" id="WP_115402086.1">
    <property type="nucleotide sequence ID" value="NZ_QPKV01000003.1"/>
</dbReference>
<dbReference type="EMBL" id="QPKV01000003">
    <property type="protein sequence ID" value="RDC56901.1"/>
    <property type="molecule type" value="Genomic_DNA"/>
</dbReference>
<proteinExistence type="predicted"/>
<comment type="caution">
    <text evidence="1">The sequence shown here is derived from an EMBL/GenBank/DDBJ whole genome shotgun (WGS) entry which is preliminary data.</text>
</comment>
<dbReference type="OrthoDB" id="787262at2"/>
<reference evidence="1 2" key="1">
    <citation type="submission" date="2018-07" db="EMBL/GenBank/DDBJ databases">
        <title>Pedobacter sp. nov., isolated from soil.</title>
        <authorList>
            <person name="Zhou L.Y."/>
            <person name="Du Z.J."/>
        </authorList>
    </citation>
    <scope>NUCLEOTIDE SEQUENCE [LARGE SCALE GENOMIC DNA]</scope>
    <source>
        <strain evidence="1 2">JDX94</strain>
    </source>
</reference>
<organism evidence="1 2">
    <name type="scientific">Pedobacter chinensis</name>
    <dbReference type="NCBI Taxonomy" id="2282421"/>
    <lineage>
        <taxon>Bacteria</taxon>
        <taxon>Pseudomonadati</taxon>
        <taxon>Bacteroidota</taxon>
        <taxon>Sphingobacteriia</taxon>
        <taxon>Sphingobacteriales</taxon>
        <taxon>Sphingobacteriaceae</taxon>
        <taxon>Pedobacter</taxon>
    </lineage>
</organism>
<name>A0A369PW47_9SPHI</name>
<dbReference type="AlphaFoldDB" id="A0A369PW47"/>